<dbReference type="SUPFAM" id="SSF56112">
    <property type="entry name" value="Protein kinase-like (PK-like)"/>
    <property type="match status" value="1"/>
</dbReference>
<feature type="binding site" evidence="5">
    <location>
        <position position="32"/>
    </location>
    <ligand>
        <name>ATP</name>
        <dbReference type="ChEBI" id="CHEBI:30616"/>
    </ligand>
</feature>
<sequence>MDWIRGNTIGRGSSATVSIATATQSGEVFAVKSAEHSQSQLLNGEQGILASLSSPYVIAYKGCSITSENGKLLYNLCLEYAPGGSLSDAVRKHGCLGEGMIRNYVKRILLGLIYLHSNRIVHCDIKGQNILITSDGLKIADLGCARRVTEVSGEDGSTVTPLAGTPAYMAPEVARGEQQGFPADVWALGCTVMEMATGRAPWVGVLDPVSALYRIGFSGYVPEIPSFLSEQAKDFLSKCLKRDPEERWTAGELLNHGFLEETKSALEEMSTSFNMFTPTSVLDQGLRESEDEFDTTWNPTQKGFSNSPVERIQKLSELSSKFPNWSLDKTWVTVRSNGSKEAELCTNSQKYENKLVVSTHMAWIGTEDNLIKEYS</sequence>
<dbReference type="Gene3D" id="1.10.510.10">
    <property type="entry name" value="Transferase(Phosphotransferase) domain 1"/>
    <property type="match status" value="1"/>
</dbReference>
<dbReference type="GO" id="GO:0007165">
    <property type="term" value="P:signal transduction"/>
    <property type="evidence" value="ECO:0007669"/>
    <property type="project" value="TreeGrafter"/>
</dbReference>
<keyword evidence="4 5" id="KW-0067">ATP-binding</keyword>
<dbReference type="InterPro" id="IPR008271">
    <property type="entry name" value="Ser/Thr_kinase_AS"/>
</dbReference>
<dbReference type="EMBL" id="JAAARO010000009">
    <property type="protein sequence ID" value="KAF5742152.1"/>
    <property type="molecule type" value="Genomic_DNA"/>
</dbReference>
<evidence type="ECO:0000256" key="5">
    <source>
        <dbReference type="PROSITE-ProRule" id="PRU10141"/>
    </source>
</evidence>
<dbReference type="InterPro" id="IPR052751">
    <property type="entry name" value="Plant_MAPKKK"/>
</dbReference>
<evidence type="ECO:0000256" key="4">
    <source>
        <dbReference type="ARBA" id="ARBA00022840"/>
    </source>
</evidence>
<gene>
    <name evidence="8" type="ORF">HS088_TW09G00194</name>
</gene>
<reference evidence="8 9" key="1">
    <citation type="journal article" date="2020" name="Nat. Commun.">
        <title>Genome of Tripterygium wilfordii and identification of cytochrome P450 involved in triptolide biosynthesis.</title>
        <authorList>
            <person name="Tu L."/>
            <person name="Su P."/>
            <person name="Zhang Z."/>
            <person name="Gao L."/>
            <person name="Wang J."/>
            <person name="Hu T."/>
            <person name="Zhou J."/>
            <person name="Zhang Y."/>
            <person name="Zhao Y."/>
            <person name="Liu Y."/>
            <person name="Song Y."/>
            <person name="Tong Y."/>
            <person name="Lu Y."/>
            <person name="Yang J."/>
            <person name="Xu C."/>
            <person name="Jia M."/>
            <person name="Peters R.J."/>
            <person name="Huang L."/>
            <person name="Gao W."/>
        </authorList>
    </citation>
    <scope>NUCLEOTIDE SEQUENCE [LARGE SCALE GENOMIC DNA]</scope>
    <source>
        <strain evidence="9">cv. XIE 37</strain>
        <tissue evidence="8">Leaf</tissue>
    </source>
</reference>
<organism evidence="8 9">
    <name type="scientific">Tripterygium wilfordii</name>
    <name type="common">Thunder God vine</name>
    <dbReference type="NCBI Taxonomy" id="458696"/>
    <lineage>
        <taxon>Eukaryota</taxon>
        <taxon>Viridiplantae</taxon>
        <taxon>Streptophyta</taxon>
        <taxon>Embryophyta</taxon>
        <taxon>Tracheophyta</taxon>
        <taxon>Spermatophyta</taxon>
        <taxon>Magnoliopsida</taxon>
        <taxon>eudicotyledons</taxon>
        <taxon>Gunneridae</taxon>
        <taxon>Pentapetalae</taxon>
        <taxon>rosids</taxon>
        <taxon>fabids</taxon>
        <taxon>Celastrales</taxon>
        <taxon>Celastraceae</taxon>
        <taxon>Tripterygium</taxon>
    </lineage>
</organism>
<dbReference type="Proteomes" id="UP000593562">
    <property type="component" value="Unassembled WGS sequence"/>
</dbReference>
<accession>A0A7J7D741</accession>
<keyword evidence="9" id="KW-1185">Reference proteome</keyword>
<name>A0A7J7D741_TRIWF</name>
<evidence type="ECO:0000256" key="6">
    <source>
        <dbReference type="RuleBase" id="RU000304"/>
    </source>
</evidence>
<dbReference type="Pfam" id="PF00069">
    <property type="entry name" value="Pkinase"/>
    <property type="match status" value="1"/>
</dbReference>
<protein>
    <recommendedName>
        <fullName evidence="7">Protein kinase domain-containing protein</fullName>
    </recommendedName>
</protein>
<proteinExistence type="inferred from homology"/>
<keyword evidence="1" id="KW-0808">Transferase</keyword>
<evidence type="ECO:0000313" key="9">
    <source>
        <dbReference type="Proteomes" id="UP000593562"/>
    </source>
</evidence>
<dbReference type="InParanoid" id="A0A7J7D741"/>
<keyword evidence="2 5" id="KW-0547">Nucleotide-binding</keyword>
<dbReference type="SMART" id="SM00220">
    <property type="entry name" value="S_TKc"/>
    <property type="match status" value="1"/>
</dbReference>
<keyword evidence="6" id="KW-0723">Serine/threonine-protein kinase</keyword>
<dbReference type="PROSITE" id="PS00107">
    <property type="entry name" value="PROTEIN_KINASE_ATP"/>
    <property type="match status" value="1"/>
</dbReference>
<keyword evidence="3" id="KW-0418">Kinase</keyword>
<dbReference type="AlphaFoldDB" id="A0A7J7D741"/>
<dbReference type="PROSITE" id="PS50011">
    <property type="entry name" value="PROTEIN_KINASE_DOM"/>
    <property type="match status" value="1"/>
</dbReference>
<dbReference type="CDD" id="cd06606">
    <property type="entry name" value="STKc_MAPKKK"/>
    <property type="match status" value="1"/>
</dbReference>
<comment type="similarity">
    <text evidence="6">Belongs to the protein kinase superfamily.</text>
</comment>
<dbReference type="InterPro" id="IPR011009">
    <property type="entry name" value="Kinase-like_dom_sf"/>
</dbReference>
<evidence type="ECO:0000256" key="2">
    <source>
        <dbReference type="ARBA" id="ARBA00022741"/>
    </source>
</evidence>
<evidence type="ECO:0000313" key="8">
    <source>
        <dbReference type="EMBL" id="KAF5742152.1"/>
    </source>
</evidence>
<evidence type="ECO:0000256" key="3">
    <source>
        <dbReference type="ARBA" id="ARBA00022777"/>
    </source>
</evidence>
<dbReference type="PROSITE" id="PS00108">
    <property type="entry name" value="PROTEIN_KINASE_ST"/>
    <property type="match status" value="1"/>
</dbReference>
<dbReference type="InterPro" id="IPR000719">
    <property type="entry name" value="Prot_kinase_dom"/>
</dbReference>
<dbReference type="InterPro" id="IPR017441">
    <property type="entry name" value="Protein_kinase_ATP_BS"/>
</dbReference>
<comment type="caution">
    <text evidence="8">The sequence shown here is derived from an EMBL/GenBank/DDBJ whole genome shotgun (WGS) entry which is preliminary data.</text>
</comment>
<evidence type="ECO:0000259" key="7">
    <source>
        <dbReference type="PROSITE" id="PS50011"/>
    </source>
</evidence>
<dbReference type="GO" id="GO:0004674">
    <property type="term" value="F:protein serine/threonine kinase activity"/>
    <property type="evidence" value="ECO:0007669"/>
    <property type="project" value="UniProtKB-KW"/>
</dbReference>
<feature type="domain" description="Protein kinase" evidence="7">
    <location>
        <begin position="3"/>
        <end position="259"/>
    </location>
</feature>
<evidence type="ECO:0000256" key="1">
    <source>
        <dbReference type="ARBA" id="ARBA00022679"/>
    </source>
</evidence>
<dbReference type="PANTHER" id="PTHR48011:SF6">
    <property type="entry name" value="PROTEIN KINASE DOMAIN-CONTAINING PROTEIN"/>
    <property type="match status" value="1"/>
</dbReference>
<dbReference type="GO" id="GO:0005524">
    <property type="term" value="F:ATP binding"/>
    <property type="evidence" value="ECO:0007669"/>
    <property type="project" value="UniProtKB-UniRule"/>
</dbReference>
<dbReference type="PANTHER" id="PTHR48011">
    <property type="entry name" value="CCR4-NOT TRANSCRIPTIONAL COMPLEX SUBUNIT CAF120-RELATED"/>
    <property type="match status" value="1"/>
</dbReference>